<dbReference type="GO" id="GO:0006412">
    <property type="term" value="P:translation"/>
    <property type="evidence" value="ECO:0007669"/>
    <property type="project" value="UniProtKB-UniRule"/>
</dbReference>
<evidence type="ECO:0000256" key="2">
    <source>
        <dbReference type="ARBA" id="ARBA00022730"/>
    </source>
</evidence>
<evidence type="ECO:0000256" key="1">
    <source>
        <dbReference type="ARBA" id="ARBA00008945"/>
    </source>
</evidence>
<keyword evidence="2 7" id="KW-0699">rRNA-binding</keyword>
<dbReference type="InterPro" id="IPR013810">
    <property type="entry name" value="Ribosomal_uS5_N"/>
</dbReference>
<keyword evidence="3 7" id="KW-0694">RNA-binding</keyword>
<dbReference type="GO" id="GO:0005737">
    <property type="term" value="C:cytoplasm"/>
    <property type="evidence" value="ECO:0007669"/>
    <property type="project" value="UniProtKB-ARBA"/>
</dbReference>
<sequence>MDSEYYEKVVQVNRVSKKTKGGDKRSLSVLAVVGDKKGRVGVGLGKAADVQSAVRKATSYAKKHMLSVPLKDGRTIPHQVDIKLGAAKVMIKPAPEGTGVIAGGAVRVVVEAAGIRDIVSKTLGTSNQASNVYATLEALKRLKSVKRETNNEVSEEEKVSKVSKVKKGTGNAT</sequence>
<dbReference type="InterPro" id="IPR014721">
    <property type="entry name" value="Ribsml_uS5_D2-typ_fold_subgr"/>
</dbReference>
<dbReference type="GO" id="GO:0003735">
    <property type="term" value="F:structural constituent of ribosome"/>
    <property type="evidence" value="ECO:0007669"/>
    <property type="project" value="UniProtKB-UniRule"/>
</dbReference>
<proteinExistence type="inferred from homology"/>
<comment type="domain">
    <text evidence="7">The N-terminal domain interacts with the head of the 30S subunit; the C-terminal domain interacts with the body and contacts protein S4. The interaction surface between S4 and S5 is involved in control of translational fidelity.</text>
</comment>
<dbReference type="PANTHER" id="PTHR48277:SF1">
    <property type="entry name" value="MITOCHONDRIAL RIBOSOMAL PROTEIN S5"/>
    <property type="match status" value="1"/>
</dbReference>
<dbReference type="Pfam" id="PF00333">
    <property type="entry name" value="Ribosomal_S5"/>
    <property type="match status" value="1"/>
</dbReference>
<dbReference type="InterPro" id="IPR005712">
    <property type="entry name" value="Ribosomal_uS5_bac-type"/>
</dbReference>
<dbReference type="FunFam" id="3.30.230.10:FF:000002">
    <property type="entry name" value="30S ribosomal protein S5"/>
    <property type="match status" value="1"/>
</dbReference>
<dbReference type="InterPro" id="IPR020568">
    <property type="entry name" value="Ribosomal_Su5_D2-typ_SF"/>
</dbReference>
<dbReference type="Proteomes" id="UP000034492">
    <property type="component" value="Unassembled WGS sequence"/>
</dbReference>
<evidence type="ECO:0000259" key="10">
    <source>
        <dbReference type="PROSITE" id="PS50881"/>
    </source>
</evidence>
<feature type="domain" description="S5 DRBM" evidence="10">
    <location>
        <begin position="5"/>
        <end position="68"/>
    </location>
</feature>
<protein>
    <recommendedName>
        <fullName evidence="6 7">Small ribosomal subunit protein uS5</fullName>
    </recommendedName>
</protein>
<dbReference type="PATRIC" id="fig|1618426.3.peg.262"/>
<dbReference type="EMBL" id="LBSA01000005">
    <property type="protein sequence ID" value="KKQ10415.1"/>
    <property type="molecule type" value="Genomic_DNA"/>
</dbReference>
<dbReference type="Gene3D" id="3.30.230.10">
    <property type="match status" value="1"/>
</dbReference>
<keyword evidence="5 7" id="KW-0687">Ribonucleoprotein</keyword>
<evidence type="ECO:0000256" key="3">
    <source>
        <dbReference type="ARBA" id="ARBA00022884"/>
    </source>
</evidence>
<dbReference type="GO" id="GO:0015935">
    <property type="term" value="C:small ribosomal subunit"/>
    <property type="evidence" value="ECO:0007669"/>
    <property type="project" value="InterPro"/>
</dbReference>
<comment type="function">
    <text evidence="7">Located at the back of the 30S subunit body where it stabilizes the conformation of the head with respect to the body.</text>
</comment>
<dbReference type="InterPro" id="IPR000851">
    <property type="entry name" value="Ribosomal_uS5"/>
</dbReference>
<name>A0A0G0FA50_9BACT</name>
<accession>A0A0G0FA50</accession>
<dbReference type="InterPro" id="IPR005324">
    <property type="entry name" value="Ribosomal_uS5_C"/>
</dbReference>
<keyword evidence="4 7" id="KW-0689">Ribosomal protein</keyword>
<gene>
    <name evidence="7" type="primary">rpsE</name>
    <name evidence="11" type="ORF">US19_C0005G0027</name>
</gene>
<dbReference type="HAMAP" id="MF_01307_B">
    <property type="entry name" value="Ribosomal_uS5_B"/>
    <property type="match status" value="1"/>
</dbReference>
<reference evidence="11 12" key="1">
    <citation type="journal article" date="2015" name="Nature">
        <title>rRNA introns, odd ribosomes, and small enigmatic genomes across a large radiation of phyla.</title>
        <authorList>
            <person name="Brown C.T."/>
            <person name="Hug L.A."/>
            <person name="Thomas B.C."/>
            <person name="Sharon I."/>
            <person name="Castelle C.J."/>
            <person name="Singh A."/>
            <person name="Wilkins M.J."/>
            <person name="Williams K.H."/>
            <person name="Banfield J.F."/>
        </authorList>
    </citation>
    <scope>NUCLEOTIDE SEQUENCE [LARGE SCALE GENOMIC DNA]</scope>
</reference>
<dbReference type="SUPFAM" id="SSF54768">
    <property type="entry name" value="dsRNA-binding domain-like"/>
    <property type="match status" value="1"/>
</dbReference>
<dbReference type="Pfam" id="PF03719">
    <property type="entry name" value="Ribosomal_S5_C"/>
    <property type="match status" value="1"/>
</dbReference>
<dbReference type="GO" id="GO:0019843">
    <property type="term" value="F:rRNA binding"/>
    <property type="evidence" value="ECO:0007669"/>
    <property type="project" value="UniProtKB-UniRule"/>
</dbReference>
<evidence type="ECO:0000256" key="8">
    <source>
        <dbReference type="RuleBase" id="RU003823"/>
    </source>
</evidence>
<organism evidence="11 12">
    <name type="scientific">Candidatus Daviesbacteria bacterium GW2011_GWB1_36_5</name>
    <dbReference type="NCBI Taxonomy" id="1618426"/>
    <lineage>
        <taxon>Bacteria</taxon>
        <taxon>Candidatus Daviesiibacteriota</taxon>
    </lineage>
</organism>
<dbReference type="SUPFAM" id="SSF54211">
    <property type="entry name" value="Ribosomal protein S5 domain 2-like"/>
    <property type="match status" value="1"/>
</dbReference>
<comment type="caution">
    <text evidence="11">The sequence shown here is derived from an EMBL/GenBank/DDBJ whole genome shotgun (WGS) entry which is preliminary data.</text>
</comment>
<evidence type="ECO:0000256" key="7">
    <source>
        <dbReference type="HAMAP-Rule" id="MF_01307"/>
    </source>
</evidence>
<feature type="compositionally biased region" description="Basic and acidic residues" evidence="9">
    <location>
        <begin position="146"/>
        <end position="160"/>
    </location>
</feature>
<feature type="region of interest" description="Disordered" evidence="9">
    <location>
        <begin position="146"/>
        <end position="173"/>
    </location>
</feature>
<dbReference type="PANTHER" id="PTHR48277">
    <property type="entry name" value="MITOCHONDRIAL RIBOSOMAL PROTEIN S5"/>
    <property type="match status" value="1"/>
</dbReference>
<dbReference type="NCBIfam" id="TIGR01021">
    <property type="entry name" value="rpsE_bact"/>
    <property type="match status" value="1"/>
</dbReference>
<dbReference type="Gene3D" id="3.30.160.20">
    <property type="match status" value="1"/>
</dbReference>
<evidence type="ECO:0000256" key="6">
    <source>
        <dbReference type="ARBA" id="ARBA00035255"/>
    </source>
</evidence>
<comment type="function">
    <text evidence="7">With S4 and S12 plays an important role in translational accuracy.</text>
</comment>
<dbReference type="AlphaFoldDB" id="A0A0G0FA50"/>
<evidence type="ECO:0000256" key="9">
    <source>
        <dbReference type="SAM" id="MobiDB-lite"/>
    </source>
</evidence>
<evidence type="ECO:0000256" key="5">
    <source>
        <dbReference type="ARBA" id="ARBA00023274"/>
    </source>
</evidence>
<evidence type="ECO:0000256" key="4">
    <source>
        <dbReference type="ARBA" id="ARBA00022980"/>
    </source>
</evidence>
<dbReference type="PROSITE" id="PS50881">
    <property type="entry name" value="S5_DSRBD"/>
    <property type="match status" value="1"/>
</dbReference>
<evidence type="ECO:0000313" key="11">
    <source>
        <dbReference type="EMBL" id="KKQ10415.1"/>
    </source>
</evidence>
<comment type="subunit">
    <text evidence="7">Part of the 30S ribosomal subunit. Contacts proteins S4 and S8.</text>
</comment>
<evidence type="ECO:0000313" key="12">
    <source>
        <dbReference type="Proteomes" id="UP000034492"/>
    </source>
</evidence>
<comment type="similarity">
    <text evidence="1 7 8">Belongs to the universal ribosomal protein uS5 family.</text>
</comment>